<dbReference type="SUPFAM" id="SSF56349">
    <property type="entry name" value="DNA breaking-rejoining enzymes"/>
    <property type="match status" value="1"/>
</dbReference>
<dbReference type="Pfam" id="PF00589">
    <property type="entry name" value="Phage_integrase"/>
    <property type="match status" value="1"/>
</dbReference>
<dbReference type="AlphaFoldDB" id="A0A415P7D5"/>
<dbReference type="Gene3D" id="1.10.150.130">
    <property type="match status" value="1"/>
</dbReference>
<gene>
    <name evidence="6" type="ORF">DWZ83_07965</name>
</gene>
<evidence type="ECO:0000313" key="6">
    <source>
        <dbReference type="EMBL" id="RHM08640.1"/>
    </source>
</evidence>
<evidence type="ECO:0000256" key="4">
    <source>
        <dbReference type="ARBA" id="ARBA00023172"/>
    </source>
</evidence>
<dbReference type="GO" id="GO:0006310">
    <property type="term" value="P:DNA recombination"/>
    <property type="evidence" value="ECO:0007669"/>
    <property type="project" value="UniProtKB-KW"/>
</dbReference>
<keyword evidence="3" id="KW-0238">DNA-binding</keyword>
<dbReference type="PANTHER" id="PTHR30349">
    <property type="entry name" value="PHAGE INTEGRASE-RELATED"/>
    <property type="match status" value="1"/>
</dbReference>
<keyword evidence="2" id="KW-0229">DNA integration</keyword>
<dbReference type="OrthoDB" id="9785687at2"/>
<dbReference type="PROSITE" id="PS51898">
    <property type="entry name" value="TYR_RECOMBINASE"/>
    <property type="match status" value="1"/>
</dbReference>
<dbReference type="InterPro" id="IPR004107">
    <property type="entry name" value="Integrase_SAM-like_N"/>
</dbReference>
<organism evidence="6 7">
    <name type="scientific">Amedibacillus dolichus</name>
    <dbReference type="NCBI Taxonomy" id="31971"/>
    <lineage>
        <taxon>Bacteria</taxon>
        <taxon>Bacillati</taxon>
        <taxon>Bacillota</taxon>
        <taxon>Erysipelotrichia</taxon>
        <taxon>Erysipelotrichales</taxon>
        <taxon>Erysipelotrichaceae</taxon>
        <taxon>Amedibacillus</taxon>
    </lineage>
</organism>
<evidence type="ECO:0000259" key="5">
    <source>
        <dbReference type="PROSITE" id="PS51898"/>
    </source>
</evidence>
<name>A0A415P7D5_9FIRM</name>
<dbReference type="InterPro" id="IPR011010">
    <property type="entry name" value="DNA_brk_join_enz"/>
</dbReference>
<keyword evidence="7" id="KW-1185">Reference proteome</keyword>
<dbReference type="GO" id="GO:0015074">
    <property type="term" value="P:DNA integration"/>
    <property type="evidence" value="ECO:0007669"/>
    <property type="project" value="UniProtKB-KW"/>
</dbReference>
<protein>
    <submittedName>
        <fullName evidence="6">Site-specific integrase</fullName>
    </submittedName>
</protein>
<evidence type="ECO:0000313" key="7">
    <source>
        <dbReference type="Proteomes" id="UP000284868"/>
    </source>
</evidence>
<dbReference type="Pfam" id="PF14659">
    <property type="entry name" value="Phage_int_SAM_3"/>
    <property type="match status" value="1"/>
</dbReference>
<evidence type="ECO:0000256" key="3">
    <source>
        <dbReference type="ARBA" id="ARBA00023125"/>
    </source>
</evidence>
<feature type="domain" description="Tyr recombinase" evidence="5">
    <location>
        <begin position="148"/>
        <end position="346"/>
    </location>
</feature>
<keyword evidence="4" id="KW-0233">DNA recombination</keyword>
<evidence type="ECO:0000256" key="1">
    <source>
        <dbReference type="ARBA" id="ARBA00008857"/>
    </source>
</evidence>
<evidence type="ECO:0000256" key="2">
    <source>
        <dbReference type="ARBA" id="ARBA00022908"/>
    </source>
</evidence>
<dbReference type="InterPro" id="IPR050090">
    <property type="entry name" value="Tyrosine_recombinase_XerCD"/>
</dbReference>
<dbReference type="InterPro" id="IPR013762">
    <property type="entry name" value="Integrase-like_cat_sf"/>
</dbReference>
<accession>A0A415P7D5</accession>
<sequence length="354" mass="41050">MPLRQARKIAQQMELDFTDQYKKNQASGVSMKLSEVWDWFSKYYAPNYLRESTQETMRNIVEAKILPEIGHIKLGDFSPNRITAFLYDVAIYKDKDGKPIKPTKYYKDSYTQLIFSKLHTLFDIAVKQGWIKDNPCTNAIKPKRNKTQKLPPFEIDQIKDLLKRSENFDTYNAVIHFQLYTGMRIGETLALTWDDIDFEKRTININKTINYVKGEFKIGPPKTDNSYRILGMNNTVYSLLQQIKEEQDKMKKALKDVWQDLNLVFTQDTGGYIQKANINNRLSSLKKGTNYEYITVHSLRHANATLLLMNGVDLKIVSAHLGHNDIQTTANVYIDVLKSQQQVVAQLIEFNLES</sequence>
<comment type="caution">
    <text evidence="6">The sequence shown here is derived from an EMBL/GenBank/DDBJ whole genome shotgun (WGS) entry which is preliminary data.</text>
</comment>
<proteinExistence type="inferred from homology"/>
<dbReference type="InterPro" id="IPR002104">
    <property type="entry name" value="Integrase_catalytic"/>
</dbReference>
<dbReference type="Gene3D" id="1.10.443.10">
    <property type="entry name" value="Intergrase catalytic core"/>
    <property type="match status" value="1"/>
</dbReference>
<dbReference type="CDD" id="cd01189">
    <property type="entry name" value="INT_ICEBs1_C_like"/>
    <property type="match status" value="1"/>
</dbReference>
<dbReference type="InterPro" id="IPR010998">
    <property type="entry name" value="Integrase_recombinase_N"/>
</dbReference>
<comment type="similarity">
    <text evidence="1">Belongs to the 'phage' integrase family.</text>
</comment>
<dbReference type="PANTHER" id="PTHR30349:SF64">
    <property type="entry name" value="PROPHAGE INTEGRASE INTD-RELATED"/>
    <property type="match status" value="1"/>
</dbReference>
<reference evidence="6 7" key="1">
    <citation type="submission" date="2018-08" db="EMBL/GenBank/DDBJ databases">
        <title>A genome reference for cultivated species of the human gut microbiota.</title>
        <authorList>
            <person name="Zou Y."/>
            <person name="Xue W."/>
            <person name="Luo G."/>
        </authorList>
    </citation>
    <scope>NUCLEOTIDE SEQUENCE [LARGE SCALE GENOMIC DNA]</scope>
    <source>
        <strain evidence="6 7">AF35-6BH</strain>
    </source>
</reference>
<dbReference type="GO" id="GO:0003677">
    <property type="term" value="F:DNA binding"/>
    <property type="evidence" value="ECO:0007669"/>
    <property type="project" value="UniProtKB-KW"/>
</dbReference>
<dbReference type="EMBL" id="QRPK01000046">
    <property type="protein sequence ID" value="RHM08640.1"/>
    <property type="molecule type" value="Genomic_DNA"/>
</dbReference>
<dbReference type="Proteomes" id="UP000284868">
    <property type="component" value="Unassembled WGS sequence"/>
</dbReference>